<evidence type="ECO:0000313" key="1">
    <source>
        <dbReference type="EMBL" id="EPY25203.1"/>
    </source>
</evidence>
<organism evidence="3 4">
    <name type="scientific">Strigomonas culicis</name>
    <dbReference type="NCBI Taxonomy" id="28005"/>
    <lineage>
        <taxon>Eukaryota</taxon>
        <taxon>Discoba</taxon>
        <taxon>Euglenozoa</taxon>
        <taxon>Kinetoplastea</taxon>
        <taxon>Metakinetoplastina</taxon>
        <taxon>Trypanosomatida</taxon>
        <taxon>Trypanosomatidae</taxon>
        <taxon>Strigomonadinae</taxon>
        <taxon>Strigomonas</taxon>
    </lineage>
</organism>
<evidence type="ECO:0000313" key="4">
    <source>
        <dbReference type="Proteomes" id="UP000015354"/>
    </source>
</evidence>
<reference evidence="3" key="2">
    <citation type="submission" date="2013-03" db="EMBL/GenBank/DDBJ databases">
        <authorList>
            <person name="Motta M.C.M."/>
            <person name="Martins A.C.A."/>
            <person name="Preta C.M.C.C."/>
            <person name="Silva R."/>
            <person name="de Souza S.S."/>
            <person name="Klein C.C."/>
            <person name="de Almeida L.G.P."/>
            <person name="Cunha O.L."/>
            <person name="Colabardini A.C."/>
            <person name="Lima B.A."/>
            <person name="Machado C.R."/>
            <person name="Soares C.M.A."/>
            <person name="de Menezes C.B.A."/>
            <person name="Bartolomeu D.C."/>
            <person name="Grisard E.C."/>
            <person name="Fantinatti-Garboggini F."/>
            <person name="Rodrigues-Luiz G.F."/>
            <person name="Wagner G."/>
            <person name="Goldman G.H."/>
            <person name="Fietto J.L.R."/>
            <person name="Ciapina L.P."/>
            <person name="Brocchi M."/>
            <person name="Elias M.C."/>
            <person name="Goldman M.H.S."/>
            <person name="Sagot M.-F."/>
            <person name="Pereira M."/>
            <person name="Stoco P.H."/>
            <person name="Teixeira S.M.R."/>
            <person name="de Mendonca-Neto R.P."/>
            <person name="Maciel T.E.F."/>
            <person name="Mendes T.A.O."/>
            <person name="Urmenyi T.P."/>
            <person name="Teixeira M.M.G."/>
            <person name="de Camargo E.F.P."/>
            <person name="de Sousa W."/>
            <person name="Schenkman S."/>
            <person name="de Vasconcelos A.T.R."/>
        </authorList>
    </citation>
    <scope>NUCLEOTIDE SEQUENCE</scope>
</reference>
<dbReference type="EMBL" id="ATMH01004642">
    <property type="protein sequence ID" value="EPY29265.1"/>
    <property type="molecule type" value="Genomic_DNA"/>
</dbReference>
<keyword evidence="3" id="KW-0378">Hydrolase</keyword>
<dbReference type="AlphaFoldDB" id="S9URP5"/>
<evidence type="ECO:0000313" key="3">
    <source>
        <dbReference type="EMBL" id="EPY31479.1"/>
    </source>
</evidence>
<keyword evidence="4" id="KW-1185">Reference proteome</keyword>
<evidence type="ECO:0000313" key="2">
    <source>
        <dbReference type="EMBL" id="EPY29265.1"/>
    </source>
</evidence>
<dbReference type="EMBL" id="ATMH01006791">
    <property type="protein sequence ID" value="EPY25203.1"/>
    <property type="molecule type" value="Genomic_DNA"/>
</dbReference>
<name>S9URP5_9TRYP</name>
<reference evidence="3 4" key="1">
    <citation type="journal article" date="2013" name="PLoS ONE">
        <title>Predicting the Proteins of Angomonas deanei, Strigomonas culicis and Their Respective Endosymbionts Reveals New Aspects of the Trypanosomatidae Family.</title>
        <authorList>
            <person name="Motta M.C."/>
            <person name="Martins A.C."/>
            <person name="de Souza S.S."/>
            <person name="Catta-Preta C.M."/>
            <person name="Silva R."/>
            <person name="Klein C.C."/>
            <person name="de Almeida L.G."/>
            <person name="de Lima Cunha O."/>
            <person name="Ciapina L.P."/>
            <person name="Brocchi M."/>
            <person name="Colabardini A.C."/>
            <person name="de Araujo Lima B."/>
            <person name="Machado C.R."/>
            <person name="de Almeida Soares C.M."/>
            <person name="Probst C.M."/>
            <person name="de Menezes C.B."/>
            <person name="Thompson C.E."/>
            <person name="Bartholomeu D.C."/>
            <person name="Gradia D.F."/>
            <person name="Pavoni D.P."/>
            <person name="Grisard E.C."/>
            <person name="Fantinatti-Garboggini F."/>
            <person name="Marchini F.K."/>
            <person name="Rodrigues-Luiz G.F."/>
            <person name="Wagner G."/>
            <person name="Goldman G.H."/>
            <person name="Fietto J.L."/>
            <person name="Elias M.C."/>
            <person name="Goldman M.H."/>
            <person name="Sagot M.F."/>
            <person name="Pereira M."/>
            <person name="Stoco P.H."/>
            <person name="de Mendonca-Neto R.P."/>
            <person name="Teixeira S.M."/>
            <person name="Maciel T.E."/>
            <person name="de Oliveira Mendes T.A."/>
            <person name="Urmenyi T.P."/>
            <person name="de Souza W."/>
            <person name="Schenkman S."/>
            <person name="de Vasconcelos A.T."/>
        </authorList>
    </citation>
    <scope>NUCLEOTIDE SEQUENCE [LARGE SCALE GENOMIC DNA]</scope>
</reference>
<gene>
    <name evidence="3" type="ORF">STCU_03435</name>
    <name evidence="2" type="ORF">STCU_04642</name>
    <name evidence="1" type="ORF">STCU_06791</name>
</gene>
<dbReference type="Proteomes" id="UP000015354">
    <property type="component" value="Unassembled WGS sequence"/>
</dbReference>
<accession>S9URP5</accession>
<comment type="caution">
    <text evidence="3">The sequence shown here is derived from an EMBL/GenBank/DDBJ whole genome shotgun (WGS) entry which is preliminary data.</text>
</comment>
<proteinExistence type="predicted"/>
<protein>
    <submittedName>
        <fullName evidence="3">Ubiquitin carboxyl-terminal hydrolase 14</fullName>
    </submittedName>
</protein>
<sequence length="421" mass="46903">MLIVVDEPVVPLLAPVHIVTPIGAAALVRNDPAELIVAGLIVQLQRHHLAHSLLRLHLFRPTTLAALHLFVAPFADCLAHRLHLLVQLLRAEMRHVERDGEGDGLQYLRLLLDVVLPREAHHVHKEVLRESAQPTGLGELRLPPQDITAGVKRLVERLRQAGLERLDLATDVALQHGEGGAGHIARVVGDVAALERLLHGALEEARVLGRQRARQLLQHRTKGFLGIVLHHVALLAPLAERGVHGNQLRPKGERRDGLSRRVQREKELAQCAQKPVVFDRGCVRENRFLHLGHRPHHLDGRVHVARVADVVQTIRGRRGLAVPAPPVIRGHRLHLRDGRVSGPNHHQRLPCRNARCRERRVILGAGLEAHELLLGHRYTRQGSQLLLQLGDAVVKFYIHRVGLLAPLDFNLHHSSLATVIV</sequence>
<dbReference type="EMBL" id="ATMH01003435">
    <property type="protein sequence ID" value="EPY31479.1"/>
    <property type="molecule type" value="Genomic_DNA"/>
</dbReference>
<dbReference type="GO" id="GO:0016787">
    <property type="term" value="F:hydrolase activity"/>
    <property type="evidence" value="ECO:0007669"/>
    <property type="project" value="UniProtKB-KW"/>
</dbReference>